<dbReference type="PROSITE" id="PS50075">
    <property type="entry name" value="CARRIER"/>
    <property type="match status" value="1"/>
</dbReference>
<dbReference type="SUPFAM" id="SSF47336">
    <property type="entry name" value="ACP-like"/>
    <property type="match status" value="1"/>
</dbReference>
<dbReference type="RefSeq" id="WP_167464680.1">
    <property type="nucleotide sequence ID" value="NZ_CP046171.1"/>
</dbReference>
<dbReference type="AlphaFoldDB" id="A0A6G9XXL7"/>
<dbReference type="InterPro" id="IPR020806">
    <property type="entry name" value="PKS_PP-bd"/>
</dbReference>
<evidence type="ECO:0000256" key="1">
    <source>
        <dbReference type="ARBA" id="ARBA00022450"/>
    </source>
</evidence>
<gene>
    <name evidence="4" type="ORF">F5X71_27810</name>
</gene>
<dbReference type="Gene3D" id="1.10.1200.10">
    <property type="entry name" value="ACP-like"/>
    <property type="match status" value="1"/>
</dbReference>
<reference evidence="4 5" key="1">
    <citation type="journal article" date="2019" name="ACS Chem. Biol.">
        <title>Identification and Mobilization of a Cryptic Antibiotic Biosynthesis Gene Locus from a Human-Pathogenic Nocardia Isolate.</title>
        <authorList>
            <person name="Herisse M."/>
            <person name="Ishida K."/>
            <person name="Porter J.L."/>
            <person name="Howden B."/>
            <person name="Hertweck C."/>
            <person name="Stinear T.P."/>
            <person name="Pidot S.J."/>
        </authorList>
    </citation>
    <scope>NUCLEOTIDE SEQUENCE [LARGE SCALE GENOMIC DNA]</scope>
    <source>
        <strain evidence="4 5">AUSMDU00024985</strain>
    </source>
</reference>
<feature type="domain" description="Carrier" evidence="3">
    <location>
        <begin position="6"/>
        <end position="83"/>
    </location>
</feature>
<accession>A0A6G9XXL7</accession>
<proteinExistence type="predicted"/>
<dbReference type="InterPro" id="IPR009081">
    <property type="entry name" value="PP-bd_ACP"/>
</dbReference>
<organism evidence="4 5">
    <name type="scientific">Nocardia brasiliensis</name>
    <dbReference type="NCBI Taxonomy" id="37326"/>
    <lineage>
        <taxon>Bacteria</taxon>
        <taxon>Bacillati</taxon>
        <taxon>Actinomycetota</taxon>
        <taxon>Actinomycetes</taxon>
        <taxon>Mycobacteriales</taxon>
        <taxon>Nocardiaceae</taxon>
        <taxon>Nocardia</taxon>
    </lineage>
</organism>
<dbReference type="GO" id="GO:0031177">
    <property type="term" value="F:phosphopantetheine binding"/>
    <property type="evidence" value="ECO:0007669"/>
    <property type="project" value="InterPro"/>
</dbReference>
<evidence type="ECO:0000256" key="2">
    <source>
        <dbReference type="ARBA" id="ARBA00022553"/>
    </source>
</evidence>
<sequence>MIDNGSDPADLREWLRARIAYYLDQPAESVDPAADLTDYGLDSVYAASVVGELESRLGVDLSELSAWESSTIDQLAARIGQLLGRTNAPQ</sequence>
<evidence type="ECO:0000313" key="4">
    <source>
        <dbReference type="EMBL" id="QIS05610.1"/>
    </source>
</evidence>
<keyword evidence="2" id="KW-0597">Phosphoprotein</keyword>
<dbReference type="Pfam" id="PF00550">
    <property type="entry name" value="PP-binding"/>
    <property type="match status" value="1"/>
</dbReference>
<dbReference type="SMART" id="SM00823">
    <property type="entry name" value="PKS_PP"/>
    <property type="match status" value="1"/>
</dbReference>
<dbReference type="InterPro" id="IPR036736">
    <property type="entry name" value="ACP-like_sf"/>
</dbReference>
<dbReference type="Proteomes" id="UP000501705">
    <property type="component" value="Chromosome"/>
</dbReference>
<keyword evidence="1" id="KW-0596">Phosphopantetheine</keyword>
<protein>
    <recommendedName>
        <fullName evidence="3">Carrier domain-containing protein</fullName>
    </recommendedName>
</protein>
<name>A0A6G9XXL7_NOCBR</name>
<evidence type="ECO:0000259" key="3">
    <source>
        <dbReference type="PROSITE" id="PS50075"/>
    </source>
</evidence>
<evidence type="ECO:0000313" key="5">
    <source>
        <dbReference type="Proteomes" id="UP000501705"/>
    </source>
</evidence>
<dbReference type="EMBL" id="CP046171">
    <property type="protein sequence ID" value="QIS05610.1"/>
    <property type="molecule type" value="Genomic_DNA"/>
</dbReference>